<reference evidence="3" key="1">
    <citation type="submission" date="2020-02" db="EMBL/GenBank/DDBJ databases">
        <authorList>
            <person name="Meier V. D."/>
        </authorList>
    </citation>
    <scope>NUCLEOTIDE SEQUENCE</scope>
    <source>
        <strain evidence="3">AVDCRST_MAG89</strain>
    </source>
</reference>
<feature type="region of interest" description="Disordered" evidence="1">
    <location>
        <begin position="458"/>
        <end position="488"/>
    </location>
</feature>
<feature type="signal peptide" evidence="2">
    <location>
        <begin position="1"/>
        <end position="23"/>
    </location>
</feature>
<protein>
    <submittedName>
        <fullName evidence="3">Uncharacterized protein</fullName>
    </submittedName>
</protein>
<feature type="compositionally biased region" description="Pro residues" evidence="1">
    <location>
        <begin position="466"/>
        <end position="475"/>
    </location>
</feature>
<feature type="chain" id="PRO_5026780745" evidence="2">
    <location>
        <begin position="24"/>
        <end position="488"/>
    </location>
</feature>
<dbReference type="AlphaFoldDB" id="A0A6J4MYK6"/>
<feature type="non-terminal residue" evidence="3">
    <location>
        <position position="488"/>
    </location>
</feature>
<keyword evidence="2" id="KW-0732">Signal</keyword>
<sequence length="488" mass="51914">MNLPFRTCLALTLLLLAAVPAPAQDADAWVLPRGRLEVAGTGAFTHYQRRLGGDGLGSEFAQPFQELALQALGDSLARANVGTRQLWTRLTGGSALPDSLVPGTTSLRLRADVRQVPLTVRYGWRDRITLFATVPIERRAVSSLGPFLLGGNVGLNPDAARNRTALSNIDPALAGYGGGLLLPTRGSQLGDSLQALLRKRGTDTLNLPTRTVDFADLQANQQLAAFDSLSNTRGYRFGDVQVGARFLLAPGPSGWPIPDTVQRRAVRTSVGVRGRLPTGARGTMFRTELVPGGGHFGVGVDAFNDVFLSRRWLVSASASFDVLLPADVQRLAFAADRPFPPDSAVRTVRREPGSQLALNVVPRWRLTREFSFAGQYAFTRTGATTYAGDVLPSPVEALDAWMAHAAGIGARYSTLRAYSLGQAAVPVEVDVSVLSAFAGSDQAPAYSQVRITGRFHPHRGLLPGPDSIPSPPPVPADTTATTPAATSP</sequence>
<gene>
    <name evidence="3" type="ORF">AVDCRST_MAG89-4725</name>
</gene>
<evidence type="ECO:0000256" key="2">
    <source>
        <dbReference type="SAM" id="SignalP"/>
    </source>
</evidence>
<evidence type="ECO:0000313" key="3">
    <source>
        <dbReference type="EMBL" id="CAA9372690.1"/>
    </source>
</evidence>
<name>A0A6J4MYK6_9BACT</name>
<accession>A0A6J4MYK6</accession>
<feature type="compositionally biased region" description="Low complexity" evidence="1">
    <location>
        <begin position="476"/>
        <end position="488"/>
    </location>
</feature>
<proteinExistence type="predicted"/>
<evidence type="ECO:0000256" key="1">
    <source>
        <dbReference type="SAM" id="MobiDB-lite"/>
    </source>
</evidence>
<organism evidence="3">
    <name type="scientific">uncultured Gemmatimonadota bacterium</name>
    <dbReference type="NCBI Taxonomy" id="203437"/>
    <lineage>
        <taxon>Bacteria</taxon>
        <taxon>Pseudomonadati</taxon>
        <taxon>Gemmatimonadota</taxon>
        <taxon>environmental samples</taxon>
    </lineage>
</organism>
<dbReference type="EMBL" id="CADCTV010000995">
    <property type="protein sequence ID" value="CAA9372690.1"/>
    <property type="molecule type" value="Genomic_DNA"/>
</dbReference>